<dbReference type="EMBL" id="JJQO01000047">
    <property type="protein sequence ID" value="KKH68892.1"/>
    <property type="molecule type" value="Genomic_DNA"/>
</dbReference>
<dbReference type="Proteomes" id="UP000034547">
    <property type="component" value="Unassembled WGS sequence"/>
</dbReference>
<dbReference type="AlphaFoldDB" id="A0A0F8BU93"/>
<dbReference type="Proteomes" id="UP000034597">
    <property type="component" value="Unassembled WGS sequence"/>
</dbReference>
<dbReference type="Proteomes" id="UP000034842">
    <property type="component" value="Unassembled WGS sequence"/>
</dbReference>
<accession>A0A0F8BU93</accession>
<evidence type="ECO:0000313" key="19">
    <source>
        <dbReference type="Proteomes" id="UP000033814"/>
    </source>
</evidence>
<dbReference type="InterPro" id="IPR036116">
    <property type="entry name" value="FN3_sf"/>
</dbReference>
<dbReference type="EMBL" id="JJQR01000061">
    <property type="protein sequence ID" value="KKH76355.1"/>
    <property type="molecule type" value="Genomic_DNA"/>
</dbReference>
<dbReference type="EMBL" id="JJQS01000129">
    <property type="protein sequence ID" value="KKH71903.1"/>
    <property type="molecule type" value="Genomic_DNA"/>
</dbReference>
<evidence type="ECO:0000313" key="5">
    <source>
        <dbReference type="EMBL" id="KKH39405.1"/>
    </source>
</evidence>
<evidence type="ECO:0000313" key="21">
    <source>
        <dbReference type="Proteomes" id="UP000033885"/>
    </source>
</evidence>
<dbReference type="EMBL" id="JJQM01000126">
    <property type="protein sequence ID" value="KKH53139.1"/>
    <property type="molecule type" value="Genomic_DNA"/>
</dbReference>
<keyword evidence="29" id="KW-1185">Reference proteome</keyword>
<evidence type="ECO:0000313" key="7">
    <source>
        <dbReference type="EMBL" id="KKH53139.1"/>
    </source>
</evidence>
<dbReference type="Proteomes" id="UP000033933">
    <property type="component" value="Unassembled WGS sequence"/>
</dbReference>
<dbReference type="Proteomes" id="UP000034578">
    <property type="component" value="Unassembled WGS sequence"/>
</dbReference>
<dbReference type="Proteomes" id="UP000034872">
    <property type="component" value="Unassembled WGS sequence"/>
</dbReference>
<dbReference type="Proteomes" id="UP000034142">
    <property type="component" value="Unassembled WGS sequence"/>
</dbReference>
<dbReference type="EMBL" id="JJQZ01000005">
    <property type="protein sequence ID" value="KKI00055.1"/>
    <property type="molecule type" value="Genomic_DNA"/>
</dbReference>
<dbReference type="EMBL" id="JJQG01000116">
    <property type="protein sequence ID" value="KKH36616.1"/>
    <property type="molecule type" value="Genomic_DNA"/>
</dbReference>
<evidence type="ECO:0008006" key="37">
    <source>
        <dbReference type="Google" id="ProtNLM"/>
    </source>
</evidence>
<dbReference type="Proteomes" id="UP000034152">
    <property type="component" value="Unassembled WGS sequence"/>
</dbReference>
<dbReference type="EMBL" id="JJRB01000041">
    <property type="protein sequence ID" value="KKI04852.1"/>
    <property type="molecule type" value="Genomic_DNA"/>
</dbReference>
<dbReference type="EMBL" id="JJRA01000002">
    <property type="protein sequence ID" value="KKI06901.1"/>
    <property type="molecule type" value="Genomic_DNA"/>
</dbReference>
<evidence type="ECO:0000313" key="10">
    <source>
        <dbReference type="EMBL" id="KKH71903.1"/>
    </source>
</evidence>
<dbReference type="InterPro" id="IPR013783">
    <property type="entry name" value="Ig-like_fold"/>
</dbReference>
<evidence type="ECO:0000313" key="28">
    <source>
        <dbReference type="Proteomes" id="UP000034547"/>
    </source>
</evidence>
<dbReference type="Gene3D" id="2.60.40.10">
    <property type="entry name" value="Immunoglobulins"/>
    <property type="match status" value="2"/>
</dbReference>
<evidence type="ECO:0000313" key="1">
    <source>
        <dbReference type="EMBL" id="KKF98461.1"/>
    </source>
</evidence>
<gene>
    <name evidence="1" type="ORF">DU31_07820</name>
    <name evidence="2" type="ORF">DU40_09190</name>
    <name evidence="3" type="ORF">DU47_12640</name>
    <name evidence="5" type="ORF">DU50_06920</name>
    <name evidence="4" type="ORF">DU54_03815</name>
    <name evidence="9" type="ORF">DU75_08780</name>
    <name evidence="7" type="ORF">DU76_10835</name>
    <name evidence="10" type="ORF">DU77_11265</name>
    <name evidence="11" type="ORF">DU78_15420</name>
    <name evidence="14" type="ORF">DU80_06860</name>
    <name evidence="18" type="ORF">DU81_06880</name>
    <name evidence="13" type="ORF">DU82_15075</name>
    <name evidence="17" type="ORF">DU83_15060</name>
    <name evidence="16" type="ORF">DU84_16435</name>
    <name evidence="6" type="ORF">DU85_09110</name>
    <name evidence="12" type="ORF">DU86_08710</name>
    <name evidence="8" type="ORF">DU87_13165</name>
    <name evidence="15" type="ORF">DU88_16000</name>
</gene>
<evidence type="ECO:0000313" key="8">
    <source>
        <dbReference type="EMBL" id="KKH63611.1"/>
    </source>
</evidence>
<dbReference type="Proteomes" id="UP000033885">
    <property type="component" value="Unassembled WGS sequence"/>
</dbReference>
<dbReference type="Proteomes" id="UP000034040">
    <property type="component" value="Unassembled WGS sequence"/>
</dbReference>
<evidence type="ECO:0000313" key="16">
    <source>
        <dbReference type="EMBL" id="KKI00055.1"/>
    </source>
</evidence>
<dbReference type="EMBL" id="JJOS01000012">
    <property type="protein sequence ID" value="KKG06111.1"/>
    <property type="molecule type" value="Genomic_DNA"/>
</dbReference>
<evidence type="ECO:0000313" key="9">
    <source>
        <dbReference type="EMBL" id="KKH68892.1"/>
    </source>
</evidence>
<dbReference type="RefSeq" id="WP_048041781.1">
    <property type="nucleotide sequence ID" value="NZ_JJOR01000174.1"/>
</dbReference>
<evidence type="ECO:0000313" key="33">
    <source>
        <dbReference type="Proteomes" id="UP000034842"/>
    </source>
</evidence>
<dbReference type="Proteomes" id="UP000034925">
    <property type="component" value="Unassembled WGS sequence"/>
</dbReference>
<dbReference type="Proteomes" id="UP000033814">
    <property type="component" value="Unassembled WGS sequence"/>
</dbReference>
<name>A0A0F8BU93_METMZ</name>
<dbReference type="Proteomes" id="UP000034937">
    <property type="component" value="Unassembled WGS sequence"/>
</dbReference>
<evidence type="ECO:0000313" key="3">
    <source>
        <dbReference type="EMBL" id="KKG06111.1"/>
    </source>
</evidence>
<evidence type="ECO:0000313" key="35">
    <source>
        <dbReference type="Proteomes" id="UP000034925"/>
    </source>
</evidence>
<evidence type="ECO:0000313" key="29">
    <source>
        <dbReference type="Proteomes" id="UP000034578"/>
    </source>
</evidence>
<evidence type="ECO:0000313" key="15">
    <source>
        <dbReference type="EMBL" id="KKH88516.1"/>
    </source>
</evidence>
<dbReference type="Proteomes" id="UP000034232">
    <property type="component" value="Unassembled WGS sequence"/>
</dbReference>
<evidence type="ECO:0000313" key="20">
    <source>
        <dbReference type="Proteomes" id="UP000033864"/>
    </source>
</evidence>
<evidence type="ECO:0000313" key="6">
    <source>
        <dbReference type="EMBL" id="KKH51320.1"/>
    </source>
</evidence>
<dbReference type="EMBL" id="JJQQ01000171">
    <property type="protein sequence ID" value="KKH63611.1"/>
    <property type="molecule type" value="Genomic_DNA"/>
</dbReference>
<evidence type="ECO:0000313" key="13">
    <source>
        <dbReference type="EMBL" id="KKH80675.1"/>
    </source>
</evidence>
<evidence type="ECO:0000313" key="32">
    <source>
        <dbReference type="Proteomes" id="UP000034758"/>
    </source>
</evidence>
<dbReference type="EMBL" id="JJQT01000183">
    <property type="protein sequence ID" value="KKH75316.1"/>
    <property type="molecule type" value="Genomic_DNA"/>
</dbReference>
<reference evidence="19 20" key="1">
    <citation type="journal article" date="2015" name="ISME J.">
        <title>Genomic and phenotypic differentiation among Methanosarcina mazei populations from Columbia River sediment.</title>
        <authorList>
            <person name="Youngblut N.D."/>
            <person name="Wirth J.S."/>
            <person name="Henriksen J.R."/>
            <person name="Smith M."/>
            <person name="Simon H."/>
            <person name="Metcalf W.W."/>
            <person name="Whitaker R.J."/>
        </authorList>
    </citation>
    <scope>NUCLEOTIDE SEQUENCE [LARGE SCALE GENOMIC DNA]</scope>
    <source>
        <strain evidence="4 32">1.H.A.1A.1</strain>
        <strain evidence="5 23">1.H.A.1A.3</strain>
        <strain evidence="6 20">1.H.A.1A.6</strain>
        <strain evidence="7 27">1.H.A.2.3</strain>
        <strain evidence="9 31">1.H.A.2.7</strain>
        <strain evidence="8 22">1.H.M.0.1</strain>
        <strain evidence="12 35">1.H.M.1A.1</strain>
        <strain evidence="10 24">1.H.M.1A.2</strain>
        <strain evidence="11 33">1.H.M.1A.3</strain>
        <strain evidence="14 26">1.H.M.2.1</strain>
        <strain evidence="13 19">1.H.M.2.2</strain>
        <strain evidence="15 36">1.H.M.2.3</strain>
        <strain evidence="16 34">1.H.T.2.1</strain>
        <strain evidence="18 21">1.H.T.2.3</strain>
        <strain evidence="17 28">1.H.T.2.5</strain>
        <strain evidence="1 25">2.F.A.2.3</strain>
        <strain evidence="3 29">2.F.A.2.4</strain>
        <strain evidence="2 30">2.F.T.0.2</strain>
    </source>
</reference>
<evidence type="ECO:0000313" key="36">
    <source>
        <dbReference type="Proteomes" id="UP000034937"/>
    </source>
</evidence>
<dbReference type="SUPFAM" id="SSF49265">
    <property type="entry name" value="Fibronectin type III"/>
    <property type="match status" value="2"/>
</dbReference>
<dbReference type="EMBL" id="JJQW01000059">
    <property type="protein sequence ID" value="KKH88516.1"/>
    <property type="molecule type" value="Genomic_DNA"/>
</dbReference>
<evidence type="ECO:0000313" key="25">
    <source>
        <dbReference type="Proteomes" id="UP000034142"/>
    </source>
</evidence>
<evidence type="ECO:0000313" key="34">
    <source>
        <dbReference type="Proteomes" id="UP000034872"/>
    </source>
</evidence>
<evidence type="ECO:0000313" key="30">
    <source>
        <dbReference type="Proteomes" id="UP000034597"/>
    </source>
</evidence>
<evidence type="ECO:0000313" key="31">
    <source>
        <dbReference type="Proteomes" id="UP000034692"/>
    </source>
</evidence>
<evidence type="ECO:0000313" key="11">
    <source>
        <dbReference type="EMBL" id="KKH75316.1"/>
    </source>
</evidence>
<evidence type="ECO:0000313" key="26">
    <source>
        <dbReference type="Proteomes" id="UP000034152"/>
    </source>
</evidence>
<dbReference type="PATRIC" id="fig|2209.51.peg.1517"/>
<evidence type="ECO:0000313" key="4">
    <source>
        <dbReference type="EMBL" id="KKH36616.1"/>
    </source>
</evidence>
<dbReference type="Proteomes" id="UP000034692">
    <property type="component" value="Unassembled WGS sequence"/>
</dbReference>
<evidence type="ECO:0000313" key="12">
    <source>
        <dbReference type="EMBL" id="KKH76355.1"/>
    </source>
</evidence>
<evidence type="ECO:0000313" key="23">
    <source>
        <dbReference type="Proteomes" id="UP000034021"/>
    </source>
</evidence>
<evidence type="ECO:0000313" key="22">
    <source>
        <dbReference type="Proteomes" id="UP000033933"/>
    </source>
</evidence>
<dbReference type="EMBL" id="JJQJ01000061">
    <property type="protein sequence ID" value="KKH51320.1"/>
    <property type="molecule type" value="Genomic_DNA"/>
</dbReference>
<evidence type="ECO:0000313" key="18">
    <source>
        <dbReference type="EMBL" id="KKI06901.1"/>
    </source>
</evidence>
<comment type="caution">
    <text evidence="3">The sequence shown here is derived from an EMBL/GenBank/DDBJ whole genome shotgun (WGS) entry which is preliminary data.</text>
</comment>
<dbReference type="EMBL" id="JJOR01000174">
    <property type="protein sequence ID" value="KKF98461.1"/>
    <property type="molecule type" value="Genomic_DNA"/>
</dbReference>
<protein>
    <recommendedName>
        <fullName evidence="37">Fibronectin type-III domain-containing protein</fullName>
    </recommendedName>
</protein>
<evidence type="ECO:0000313" key="17">
    <source>
        <dbReference type="EMBL" id="KKI04852.1"/>
    </source>
</evidence>
<evidence type="ECO:0000313" key="2">
    <source>
        <dbReference type="EMBL" id="KKG05635.1"/>
    </source>
</evidence>
<dbReference type="Proteomes" id="UP000034021">
    <property type="component" value="Unassembled WGS sequence"/>
</dbReference>
<dbReference type="EMBL" id="JJOT01000020">
    <property type="protein sequence ID" value="KKG05635.1"/>
    <property type="molecule type" value="Genomic_DNA"/>
</dbReference>
<dbReference type="Proteomes" id="UP000033864">
    <property type="component" value="Unassembled WGS sequence"/>
</dbReference>
<evidence type="ECO:0000313" key="14">
    <source>
        <dbReference type="EMBL" id="KKH86854.1"/>
    </source>
</evidence>
<organism evidence="3 29">
    <name type="scientific">Methanosarcina mazei</name>
    <name type="common">Methanosarcina frisia</name>
    <dbReference type="NCBI Taxonomy" id="2209"/>
    <lineage>
        <taxon>Archaea</taxon>
        <taxon>Methanobacteriati</taxon>
        <taxon>Methanobacteriota</taxon>
        <taxon>Stenosarchaea group</taxon>
        <taxon>Methanomicrobia</taxon>
        <taxon>Methanosarcinales</taxon>
        <taxon>Methanosarcinaceae</taxon>
        <taxon>Methanosarcina</taxon>
    </lineage>
</organism>
<dbReference type="EMBL" id="JJQV01000133">
    <property type="protein sequence ID" value="KKH80675.1"/>
    <property type="molecule type" value="Genomic_DNA"/>
</dbReference>
<dbReference type="Proteomes" id="UP000034758">
    <property type="component" value="Unassembled WGS sequence"/>
</dbReference>
<evidence type="ECO:0000313" key="27">
    <source>
        <dbReference type="Proteomes" id="UP000034232"/>
    </source>
</evidence>
<proteinExistence type="predicted"/>
<sequence>MNENCYLLLELDFDPPVEDQNVIDQRIEEKRKFWSINSNDFKRGAEYKKYLDMLPEIKRIMCDPLERKKQSETACNHVYTQLDKDLNILGRSGEITEDVVEKIATVKKLSVDIVKKRASALGIKIGKKKADFDSDYNKYYKNKPAKADVFDGMKNFLNPFNKDNFYDFLNPGTIPNMDKLPCDKLTQFAKEKKEKFNKNDSNSSSGKKVCEACELTFKDENSKTIYDEYLAWCKRRSILDDAKRIAQMAGLELSNAQGDIYIGQLTELFKDRELAKNVLIAFCKVEKIAYNLNPTQRNNENIKVCRCGHINDVSDGRAVCQNCGNELIIKCPNPTCGVENDANIKVCKCGFKFENIDKALALYDLAEYSIKKLDFEVANVHLKDAERYWPGSSKVKAIREQLEESKQRIGDIAVNMRKAVKEKLYYEAKEQYATLQRSFPEFKEADLEEEMSIAIETAKSYYDIARSVSNETDIIENCVKAHENCCDYPGVRELISKYPPQMPTNLRILPDGKTKTNILSWDESTSDGAIYYYIVRKKDAIPINTKDGEFVGRVNICSFNDCNILPGIFYYYAIFAERAGVYSRPLTSRIPVLNLFEIANVKITTGDSMLQLEWDPIPSGSTVELFRSSDGDKEEHINSNNSSGYLDSGLENDKVYNYRLCLVYNVNGQKQASKGITISGIPTRLPNAIESLSVNLVQDNTFQAVWENPENSEVQVYCSTDRPEYKFGEVVPQSMLDSKMRRLAITKTAYNSGTFQFQGDGLLYISAVVIKSGSAVIGAISRASKGKTVTIKNIAAVNDKIHIFTDSPKGVTGFVVLCRFDKYPIDICDKKAIRKYISLKQYQHDNALIINDLKQKNYYFSVFAEFSIDGEKDYSSGADYLFENASKEVITYSISLAKKLFGFGESSVKIDFEAENESFILPDIDIVSAVEHIPIFKESAKLFYSIPTQPVTGSLQVKIPLPKNIERETYVKAFLKNKESQSSYQLQLKFNSVSKIS</sequence>
<dbReference type="EMBL" id="JJQU01000093">
    <property type="protein sequence ID" value="KKH86854.1"/>
    <property type="molecule type" value="Genomic_DNA"/>
</dbReference>
<evidence type="ECO:0000313" key="24">
    <source>
        <dbReference type="Proteomes" id="UP000034040"/>
    </source>
</evidence>
<dbReference type="EMBL" id="JJQH01000111">
    <property type="protein sequence ID" value="KKH39405.1"/>
    <property type="molecule type" value="Genomic_DNA"/>
</dbReference>